<dbReference type="EC" id="2.3.1.234" evidence="1"/>
<dbReference type="PANTHER" id="PTHR11735:SF6">
    <property type="entry name" value="TRNA N6-ADENOSINE THREONYLCARBAMOYLTRANSFERASE, MITOCHONDRIAL"/>
    <property type="match status" value="1"/>
</dbReference>
<evidence type="ECO:0000256" key="2">
    <source>
        <dbReference type="ARBA" id="ARBA00022679"/>
    </source>
</evidence>
<feature type="domain" description="Gcp-like" evidence="7">
    <location>
        <begin position="1"/>
        <end position="73"/>
    </location>
</feature>
<dbReference type="InterPro" id="IPR017861">
    <property type="entry name" value="KAE1/TsaD"/>
</dbReference>
<dbReference type="SUPFAM" id="SSF53067">
    <property type="entry name" value="Actin-like ATPase domain"/>
    <property type="match status" value="1"/>
</dbReference>
<keyword evidence="5" id="KW-0012">Acyltransferase</keyword>
<dbReference type="Pfam" id="PF00814">
    <property type="entry name" value="TsaD"/>
    <property type="match status" value="1"/>
</dbReference>
<dbReference type="Proteomes" id="UP000054564">
    <property type="component" value="Unassembled WGS sequence"/>
</dbReference>
<evidence type="ECO:0000256" key="5">
    <source>
        <dbReference type="ARBA" id="ARBA00023315"/>
    </source>
</evidence>
<evidence type="ECO:0000313" key="9">
    <source>
        <dbReference type="Proteomes" id="UP000054564"/>
    </source>
</evidence>
<evidence type="ECO:0000256" key="3">
    <source>
        <dbReference type="ARBA" id="ARBA00022694"/>
    </source>
</evidence>
<dbReference type="GO" id="GO:0061711">
    <property type="term" value="F:tRNA N(6)-L-threonylcarbamoyladenine synthase activity"/>
    <property type="evidence" value="ECO:0007669"/>
    <property type="project" value="UniProtKB-EC"/>
</dbReference>
<organism evidence="8 9">
    <name type="scientific">Puccinia striiformis f. sp. tritici PST-78</name>
    <dbReference type="NCBI Taxonomy" id="1165861"/>
    <lineage>
        <taxon>Eukaryota</taxon>
        <taxon>Fungi</taxon>
        <taxon>Dikarya</taxon>
        <taxon>Basidiomycota</taxon>
        <taxon>Pucciniomycotina</taxon>
        <taxon>Pucciniomycetes</taxon>
        <taxon>Pucciniales</taxon>
        <taxon>Pucciniaceae</taxon>
        <taxon>Puccinia</taxon>
    </lineage>
</organism>
<keyword evidence="2" id="KW-0808">Transferase</keyword>
<accession>A0A0L0UJI2</accession>
<reference evidence="9" key="1">
    <citation type="submission" date="2014-03" db="EMBL/GenBank/DDBJ databases">
        <title>The Genome Sequence of Puccinia striiformis f. sp. tritici PST-78.</title>
        <authorList>
            <consortium name="The Broad Institute Genome Sequencing Platform"/>
            <person name="Cuomo C."/>
            <person name="Hulbert S."/>
            <person name="Chen X."/>
            <person name="Walker B."/>
            <person name="Young S.K."/>
            <person name="Zeng Q."/>
            <person name="Gargeya S."/>
            <person name="Fitzgerald M."/>
            <person name="Haas B."/>
            <person name="Abouelleil A."/>
            <person name="Alvarado L."/>
            <person name="Arachchi H.M."/>
            <person name="Berlin A.M."/>
            <person name="Chapman S.B."/>
            <person name="Goldberg J."/>
            <person name="Griggs A."/>
            <person name="Gujja S."/>
            <person name="Hansen M."/>
            <person name="Howarth C."/>
            <person name="Imamovic A."/>
            <person name="Larimer J."/>
            <person name="McCowan C."/>
            <person name="Montmayeur A."/>
            <person name="Murphy C."/>
            <person name="Neiman D."/>
            <person name="Pearson M."/>
            <person name="Priest M."/>
            <person name="Roberts A."/>
            <person name="Saif S."/>
            <person name="Shea T."/>
            <person name="Sisk P."/>
            <person name="Sykes S."/>
            <person name="Wortman J."/>
            <person name="Nusbaum C."/>
            <person name="Birren B."/>
        </authorList>
    </citation>
    <scope>NUCLEOTIDE SEQUENCE [LARGE SCALE GENOMIC DNA]</scope>
    <source>
        <strain evidence="9">race PST-78</strain>
    </source>
</reference>
<dbReference type="STRING" id="1165861.A0A0L0UJI2"/>
<dbReference type="EMBL" id="AJIL01006435">
    <property type="protein sequence ID" value="KNE87171.1"/>
    <property type="molecule type" value="Genomic_DNA"/>
</dbReference>
<comment type="catalytic activity">
    <reaction evidence="6">
        <text>L-threonylcarbamoyladenylate + adenosine(37) in tRNA = N(6)-L-threonylcarbamoyladenosine(37) in tRNA + AMP + H(+)</text>
        <dbReference type="Rhea" id="RHEA:37059"/>
        <dbReference type="Rhea" id="RHEA-COMP:10162"/>
        <dbReference type="Rhea" id="RHEA-COMP:10163"/>
        <dbReference type="ChEBI" id="CHEBI:15378"/>
        <dbReference type="ChEBI" id="CHEBI:73682"/>
        <dbReference type="ChEBI" id="CHEBI:74411"/>
        <dbReference type="ChEBI" id="CHEBI:74418"/>
        <dbReference type="ChEBI" id="CHEBI:456215"/>
        <dbReference type="EC" id="2.3.1.234"/>
    </reaction>
</comment>
<evidence type="ECO:0000313" key="8">
    <source>
        <dbReference type="EMBL" id="KNE87171.1"/>
    </source>
</evidence>
<comment type="caution">
    <text evidence="8">The sequence shown here is derived from an EMBL/GenBank/DDBJ whole genome shotgun (WGS) entry which is preliminary data.</text>
</comment>
<gene>
    <name evidence="8" type="ORF">PSTG_19450</name>
</gene>
<keyword evidence="3" id="KW-0819">tRNA processing</keyword>
<dbReference type="Gene3D" id="3.30.420.40">
    <property type="match status" value="1"/>
</dbReference>
<dbReference type="PRINTS" id="PR00789">
    <property type="entry name" value="OSIALOPTASE"/>
</dbReference>
<dbReference type="PANTHER" id="PTHR11735">
    <property type="entry name" value="TRNA N6-ADENOSINE THREONYLCARBAMOYLTRANSFERASE"/>
    <property type="match status" value="1"/>
</dbReference>
<name>A0A0L0UJI2_9BASI</name>
<dbReference type="GO" id="GO:0005739">
    <property type="term" value="C:mitochondrion"/>
    <property type="evidence" value="ECO:0007669"/>
    <property type="project" value="TreeGrafter"/>
</dbReference>
<proteinExistence type="predicted"/>
<evidence type="ECO:0000256" key="1">
    <source>
        <dbReference type="ARBA" id="ARBA00012156"/>
    </source>
</evidence>
<dbReference type="InterPro" id="IPR043129">
    <property type="entry name" value="ATPase_NBD"/>
</dbReference>
<keyword evidence="9" id="KW-1185">Reference proteome</keyword>
<protein>
    <recommendedName>
        <fullName evidence="1">N(6)-L-threonylcarbamoyladenine synthase</fullName>
        <ecNumber evidence="1">2.3.1.234</ecNumber>
    </recommendedName>
</protein>
<evidence type="ECO:0000256" key="6">
    <source>
        <dbReference type="ARBA" id="ARBA00048117"/>
    </source>
</evidence>
<evidence type="ECO:0000256" key="4">
    <source>
        <dbReference type="ARBA" id="ARBA00022723"/>
    </source>
</evidence>
<dbReference type="GO" id="GO:0046872">
    <property type="term" value="F:metal ion binding"/>
    <property type="evidence" value="ECO:0007669"/>
    <property type="project" value="UniProtKB-KW"/>
</dbReference>
<sequence>MEAHALQARMEEKSIAYPFLCLLISGGHCQLTFVQSPKKFLLLGDTLDDAPGEMFDKVARNVSWKCKVDKVLTHVSKLTQNLLMTMKMMMVMRMKWKLIKTTNVNGKWTS</sequence>
<dbReference type="AlphaFoldDB" id="A0A0L0UJI2"/>
<evidence type="ECO:0000259" key="7">
    <source>
        <dbReference type="Pfam" id="PF00814"/>
    </source>
</evidence>
<keyword evidence="4" id="KW-0479">Metal-binding</keyword>
<dbReference type="GO" id="GO:0008033">
    <property type="term" value="P:tRNA processing"/>
    <property type="evidence" value="ECO:0007669"/>
    <property type="project" value="UniProtKB-KW"/>
</dbReference>
<dbReference type="InterPro" id="IPR000905">
    <property type="entry name" value="Gcp-like_dom"/>
</dbReference>